<name>A0AAV9UJ42_9PEZI</name>
<dbReference type="InterPro" id="IPR036779">
    <property type="entry name" value="LysM_dom_sf"/>
</dbReference>
<feature type="signal peptide" evidence="3">
    <location>
        <begin position="1"/>
        <end position="19"/>
    </location>
</feature>
<dbReference type="PANTHER" id="PTHR34997">
    <property type="entry name" value="AM15"/>
    <property type="match status" value="1"/>
</dbReference>
<dbReference type="Proteomes" id="UP001373714">
    <property type="component" value="Unassembled WGS sequence"/>
</dbReference>
<dbReference type="PROSITE" id="PS51782">
    <property type="entry name" value="LYSM"/>
    <property type="match status" value="1"/>
</dbReference>
<organism evidence="5 6">
    <name type="scientific">Orbilia blumenaviensis</name>
    <dbReference type="NCBI Taxonomy" id="1796055"/>
    <lineage>
        <taxon>Eukaryota</taxon>
        <taxon>Fungi</taxon>
        <taxon>Dikarya</taxon>
        <taxon>Ascomycota</taxon>
        <taxon>Pezizomycotina</taxon>
        <taxon>Orbiliomycetes</taxon>
        <taxon>Orbiliales</taxon>
        <taxon>Orbiliaceae</taxon>
        <taxon>Orbilia</taxon>
    </lineage>
</organism>
<protein>
    <recommendedName>
        <fullName evidence="4">LysM domain-containing protein</fullName>
    </recommendedName>
</protein>
<dbReference type="AlphaFoldDB" id="A0AAV9UJ42"/>
<dbReference type="Gene3D" id="3.10.350.10">
    <property type="entry name" value="LysM domain"/>
    <property type="match status" value="2"/>
</dbReference>
<feature type="chain" id="PRO_5043799204" description="LysM domain-containing protein" evidence="3">
    <location>
        <begin position="20"/>
        <end position="497"/>
    </location>
</feature>
<dbReference type="InterPro" id="IPR018392">
    <property type="entry name" value="LysM"/>
</dbReference>
<keyword evidence="1" id="KW-0147">Chitin-binding</keyword>
<sequence>MQYQFLLWATAIGLRVALAEVDYSFSKTFPLHKRQESCDGDKEPDIAPNCDDCIISYPGDTCETLADIGFIGVDQIKAYNPALGRDCSNVQPYWRYCIHIGTIAGTTTTTSTSTKTSSATSSTNTLSTPSPLITGGVVPNCDLFYKTPNAGYNCELVISANDGPLNVPGLSINNLEDWNYGITPYCEGNLVLPSNVYICIRTVGYQPPTTTTTTSSTTPSSTGLPPGFSTDYPVQILPGQVHDCNTWYLVATGDTINSIYAKGPSIVFPPHLLAWNPTLGPSGTGLTVGTWVCVSRDAANPRATMPTTTTLTTTTTTTTTSVKTSTTSVKTTTTSVKATTTSVKTTTKVTTTPTKTTTTTTKTTTALTHPIYQPSQFPMTTTVGCISASNKDPTPVSFWAGDGLYTAISSACKTLVGTSAKYLETGLPYVSEQRPNNQPVLIDLQIRKGGFSVTNTQCYDQLVLVLRGCRSGNPSRTFGGCSYTSDYNLEACIFPDP</sequence>
<dbReference type="PANTHER" id="PTHR34997:SF18">
    <property type="entry name" value="LYSM DOMAIN-CONTAINING PROTEIN"/>
    <property type="match status" value="1"/>
</dbReference>
<evidence type="ECO:0000256" key="2">
    <source>
        <dbReference type="ARBA" id="ARBA00023026"/>
    </source>
</evidence>
<evidence type="ECO:0000313" key="6">
    <source>
        <dbReference type="Proteomes" id="UP001373714"/>
    </source>
</evidence>
<keyword evidence="2" id="KW-0843">Virulence</keyword>
<gene>
    <name evidence="5" type="ORF">TWF730_010995</name>
</gene>
<dbReference type="EMBL" id="JAVHNS010000009">
    <property type="protein sequence ID" value="KAK6343406.1"/>
    <property type="molecule type" value="Genomic_DNA"/>
</dbReference>
<evidence type="ECO:0000256" key="1">
    <source>
        <dbReference type="ARBA" id="ARBA00022669"/>
    </source>
</evidence>
<proteinExistence type="predicted"/>
<evidence type="ECO:0000256" key="3">
    <source>
        <dbReference type="SAM" id="SignalP"/>
    </source>
</evidence>
<feature type="domain" description="LysM" evidence="4">
    <location>
        <begin position="52"/>
        <end position="98"/>
    </location>
</feature>
<accession>A0AAV9UJ42</accession>
<keyword evidence="6" id="KW-1185">Reference proteome</keyword>
<keyword evidence="3" id="KW-0732">Signal</keyword>
<evidence type="ECO:0000259" key="4">
    <source>
        <dbReference type="PROSITE" id="PS51782"/>
    </source>
</evidence>
<dbReference type="GO" id="GO:0008061">
    <property type="term" value="F:chitin binding"/>
    <property type="evidence" value="ECO:0007669"/>
    <property type="project" value="UniProtKB-KW"/>
</dbReference>
<reference evidence="5 6" key="1">
    <citation type="submission" date="2019-10" db="EMBL/GenBank/DDBJ databases">
        <authorList>
            <person name="Palmer J.M."/>
        </authorList>
    </citation>
    <scope>NUCLEOTIDE SEQUENCE [LARGE SCALE GENOMIC DNA]</scope>
    <source>
        <strain evidence="5 6">TWF730</strain>
    </source>
</reference>
<comment type="caution">
    <text evidence="5">The sequence shown here is derived from an EMBL/GenBank/DDBJ whole genome shotgun (WGS) entry which is preliminary data.</text>
</comment>
<dbReference type="InterPro" id="IPR052210">
    <property type="entry name" value="LysM1-like"/>
</dbReference>
<evidence type="ECO:0000313" key="5">
    <source>
        <dbReference type="EMBL" id="KAK6343406.1"/>
    </source>
</evidence>